<dbReference type="SUPFAM" id="SSF56784">
    <property type="entry name" value="HAD-like"/>
    <property type="match status" value="1"/>
</dbReference>
<dbReference type="GO" id="GO:0005829">
    <property type="term" value="C:cytosol"/>
    <property type="evidence" value="ECO:0007669"/>
    <property type="project" value="TreeGrafter"/>
</dbReference>
<dbReference type="InterPro" id="IPR023214">
    <property type="entry name" value="HAD_sf"/>
</dbReference>
<comment type="caution">
    <text evidence="1">The sequence shown here is derived from an EMBL/GenBank/DDBJ whole genome shotgun (WGS) entry which is preliminary data.</text>
</comment>
<name>A0A850R7C8_9LACO</name>
<organism evidence="1 2">
    <name type="scientific">Bombilactobacillus apium</name>
    <dbReference type="NCBI Taxonomy" id="2675299"/>
    <lineage>
        <taxon>Bacteria</taxon>
        <taxon>Bacillati</taxon>
        <taxon>Bacillota</taxon>
        <taxon>Bacilli</taxon>
        <taxon>Lactobacillales</taxon>
        <taxon>Lactobacillaceae</taxon>
        <taxon>Bombilactobacillus</taxon>
    </lineage>
</organism>
<reference evidence="1 2" key="1">
    <citation type="submission" date="2020-06" db="EMBL/GenBank/DDBJ databases">
        <authorList>
            <person name="Kang J."/>
        </authorList>
    </citation>
    <scope>NUCLEOTIDE SEQUENCE [LARGE SCALE GENOMIC DNA]</scope>
    <source>
        <strain evidence="1 2">DCY120</strain>
    </source>
</reference>
<dbReference type="Gene3D" id="3.40.50.1000">
    <property type="entry name" value="HAD superfamily/HAD-like"/>
    <property type="match status" value="1"/>
</dbReference>
<dbReference type="RefSeq" id="WP_176942593.1">
    <property type="nucleotide sequence ID" value="NZ_JABZEC010000003.1"/>
</dbReference>
<dbReference type="SFLD" id="SFLDG01129">
    <property type="entry name" value="C1.5:_HAD__Beta-PGM__Phosphata"/>
    <property type="match status" value="1"/>
</dbReference>
<proteinExistence type="predicted"/>
<dbReference type="Proteomes" id="UP000563523">
    <property type="component" value="Unassembled WGS sequence"/>
</dbReference>
<dbReference type="Gene3D" id="1.10.150.240">
    <property type="entry name" value="Putative phosphatase, domain 2"/>
    <property type="match status" value="1"/>
</dbReference>
<evidence type="ECO:0000313" key="2">
    <source>
        <dbReference type="Proteomes" id="UP000563523"/>
    </source>
</evidence>
<dbReference type="GO" id="GO:0004713">
    <property type="term" value="F:protein tyrosine kinase activity"/>
    <property type="evidence" value="ECO:0007669"/>
    <property type="project" value="TreeGrafter"/>
</dbReference>
<gene>
    <name evidence="1" type="ORF">HU830_04515</name>
</gene>
<accession>A0A850R7C8</accession>
<dbReference type="PANTHER" id="PTHR43434">
    <property type="entry name" value="PHOSPHOGLYCOLATE PHOSPHATASE"/>
    <property type="match status" value="1"/>
</dbReference>
<dbReference type="PANTHER" id="PTHR43434:SF20">
    <property type="entry name" value="5'-NUCLEOTIDASE"/>
    <property type="match status" value="1"/>
</dbReference>
<dbReference type="InterPro" id="IPR036412">
    <property type="entry name" value="HAD-like_sf"/>
</dbReference>
<dbReference type="EMBL" id="JABZEC010000003">
    <property type="protein sequence ID" value="NVY96435.1"/>
    <property type="molecule type" value="Genomic_DNA"/>
</dbReference>
<dbReference type="InterPro" id="IPR023198">
    <property type="entry name" value="PGP-like_dom2"/>
</dbReference>
<dbReference type="GO" id="GO:0016787">
    <property type="term" value="F:hydrolase activity"/>
    <property type="evidence" value="ECO:0007669"/>
    <property type="project" value="UniProtKB-KW"/>
</dbReference>
<dbReference type="InterPro" id="IPR041492">
    <property type="entry name" value="HAD_2"/>
</dbReference>
<protein>
    <submittedName>
        <fullName evidence="1">HAD hydrolase-like protein</fullName>
    </submittedName>
</protein>
<dbReference type="InterPro" id="IPR050155">
    <property type="entry name" value="HAD-like_hydrolase_sf"/>
</dbReference>
<dbReference type="SFLD" id="SFLDS00003">
    <property type="entry name" value="Haloacid_Dehalogenase"/>
    <property type="match status" value="1"/>
</dbReference>
<keyword evidence="2" id="KW-1185">Reference proteome</keyword>
<sequence length="215" mass="24169">MTQNLFFDLDGTIINSAQGIMNTLRKIYQQENLTVPLDNVLRKFIGPPLTESFEKYSQIKAQSPLAHKLIKDFQVEYGRQGWQEMELYPQVVPMLQQLQERGKNLYIATAKPESFAHQIIDYLELNVYFTGVYGSDLSETMHKADVIAHAMQAEKLTDPQDILMVGDRDTDVLGARENQIATIGVLYGFGSAEELTNAGVVSLAQTPLDVVEQVK</sequence>
<dbReference type="Pfam" id="PF13419">
    <property type="entry name" value="HAD_2"/>
    <property type="match status" value="1"/>
</dbReference>
<evidence type="ECO:0000313" key="1">
    <source>
        <dbReference type="EMBL" id="NVY96435.1"/>
    </source>
</evidence>
<keyword evidence="1" id="KW-0378">Hydrolase</keyword>
<dbReference type="AlphaFoldDB" id="A0A850R7C8"/>